<accession>A0A380GY51</accession>
<dbReference type="AlphaFoldDB" id="A0A380GY51"/>
<reference evidence="2 3" key="1">
    <citation type="submission" date="2018-06" db="EMBL/GenBank/DDBJ databases">
        <authorList>
            <consortium name="Pathogen Informatics"/>
            <person name="Doyle S."/>
        </authorList>
    </citation>
    <scope>NUCLEOTIDE SEQUENCE [LARGE SCALE GENOMIC DNA]</scope>
    <source>
        <strain evidence="2 3">NCTC11807</strain>
    </source>
</reference>
<organism evidence="2 3">
    <name type="scientific">Staphylococcus saccharolyticus</name>
    <dbReference type="NCBI Taxonomy" id="33028"/>
    <lineage>
        <taxon>Bacteria</taxon>
        <taxon>Bacillati</taxon>
        <taxon>Bacillota</taxon>
        <taxon>Bacilli</taxon>
        <taxon>Bacillales</taxon>
        <taxon>Staphylococcaceae</taxon>
        <taxon>Staphylococcus</taxon>
    </lineage>
</organism>
<evidence type="ECO:0000313" key="3">
    <source>
        <dbReference type="Proteomes" id="UP000255425"/>
    </source>
</evidence>
<dbReference type="PANTHER" id="PTHR33408">
    <property type="entry name" value="TRANSPOSASE"/>
    <property type="match status" value="1"/>
</dbReference>
<feature type="domain" description="Transposase DDE" evidence="1">
    <location>
        <begin position="19"/>
        <end position="130"/>
    </location>
</feature>
<sequence length="158" mass="19058">MTNSFVRTINDWVKRYAYRHDKYGFKRNFKLYECDDFSECLLKNQCMKFYSKTNKKIMKNYNWEYFKAQISKKLSELETKNIYSQRKIDVEPVFGFMKAILGFTQMSVRGINKVKREIGFVLIALNIRKIAAQRAKYGLNNYKKDSFYIISIEIVFFY</sequence>
<evidence type="ECO:0000313" key="2">
    <source>
        <dbReference type="EMBL" id="SUM67702.1"/>
    </source>
</evidence>
<dbReference type="Proteomes" id="UP000255425">
    <property type="component" value="Unassembled WGS sequence"/>
</dbReference>
<name>A0A380GY51_9STAP</name>
<proteinExistence type="predicted"/>
<dbReference type="PANTHER" id="PTHR33408:SF2">
    <property type="entry name" value="TRANSPOSASE DDE DOMAIN-CONTAINING PROTEIN"/>
    <property type="match status" value="1"/>
</dbReference>
<dbReference type="InterPro" id="IPR025668">
    <property type="entry name" value="Tnp_DDE_dom"/>
</dbReference>
<gene>
    <name evidence="2" type="primary">tnp_1</name>
    <name evidence="2" type="ORF">NCTC11807_00277</name>
</gene>
<keyword evidence="3" id="KW-1185">Reference proteome</keyword>
<evidence type="ECO:0000259" key="1">
    <source>
        <dbReference type="Pfam" id="PF13751"/>
    </source>
</evidence>
<dbReference type="EMBL" id="UHDZ01000001">
    <property type="protein sequence ID" value="SUM67702.1"/>
    <property type="molecule type" value="Genomic_DNA"/>
</dbReference>
<dbReference type="Pfam" id="PF13751">
    <property type="entry name" value="DDE_Tnp_1_6"/>
    <property type="match status" value="1"/>
</dbReference>
<protein>
    <submittedName>
        <fullName evidence="2">IS1272 transposase</fullName>
    </submittedName>
</protein>